<dbReference type="FunFam" id="3.40.50.2000:FF:000065">
    <property type="entry name" value="Glycosyltransferase"/>
    <property type="match status" value="1"/>
</dbReference>
<keyword evidence="2 4" id="KW-0328">Glycosyltransferase</keyword>
<evidence type="ECO:0000256" key="3">
    <source>
        <dbReference type="ARBA" id="ARBA00022679"/>
    </source>
</evidence>
<proteinExistence type="inferred from homology"/>
<dbReference type="PANTHER" id="PTHR11926">
    <property type="entry name" value="GLUCOSYL/GLUCURONOSYL TRANSFERASES"/>
    <property type="match status" value="1"/>
</dbReference>
<dbReference type="InterPro" id="IPR002213">
    <property type="entry name" value="UDP_glucos_trans"/>
</dbReference>
<dbReference type="GO" id="GO:0080044">
    <property type="term" value="F:quercetin 7-O-glucosyltransferase activity"/>
    <property type="evidence" value="ECO:0007669"/>
    <property type="project" value="TreeGrafter"/>
</dbReference>
<dbReference type="SUPFAM" id="SSF53756">
    <property type="entry name" value="UDP-Glycosyltransferase/glycogen phosphorylase"/>
    <property type="match status" value="1"/>
</dbReference>
<keyword evidence="8" id="KW-1185">Reference proteome</keyword>
<dbReference type="PROSITE" id="PS00375">
    <property type="entry name" value="UDPGT"/>
    <property type="match status" value="1"/>
</dbReference>
<evidence type="ECO:0000313" key="8">
    <source>
        <dbReference type="Proteomes" id="UP000631114"/>
    </source>
</evidence>
<evidence type="ECO:0000256" key="1">
    <source>
        <dbReference type="ARBA" id="ARBA00009995"/>
    </source>
</evidence>
<feature type="domain" description="Glycosyltransferase N-terminal" evidence="6">
    <location>
        <begin position="9"/>
        <end position="250"/>
    </location>
</feature>
<gene>
    <name evidence="7" type="ORF">IFM89_025302</name>
</gene>
<dbReference type="InterPro" id="IPR035595">
    <property type="entry name" value="UDP_glycos_trans_CS"/>
</dbReference>
<dbReference type="Pfam" id="PF26168">
    <property type="entry name" value="Glyco_transf_N"/>
    <property type="match status" value="1"/>
</dbReference>
<dbReference type="GO" id="GO:0080043">
    <property type="term" value="F:quercetin 3-O-glucosyltransferase activity"/>
    <property type="evidence" value="ECO:0007669"/>
    <property type="project" value="TreeGrafter"/>
</dbReference>
<dbReference type="PANTHER" id="PTHR11926:SF1392">
    <property type="entry name" value="GLYCOSYLTRANSFERASE"/>
    <property type="match status" value="1"/>
</dbReference>
<accession>A0A835HF99</accession>
<organism evidence="7 8">
    <name type="scientific">Coptis chinensis</name>
    <dbReference type="NCBI Taxonomy" id="261450"/>
    <lineage>
        <taxon>Eukaryota</taxon>
        <taxon>Viridiplantae</taxon>
        <taxon>Streptophyta</taxon>
        <taxon>Embryophyta</taxon>
        <taxon>Tracheophyta</taxon>
        <taxon>Spermatophyta</taxon>
        <taxon>Magnoliopsida</taxon>
        <taxon>Ranunculales</taxon>
        <taxon>Ranunculaceae</taxon>
        <taxon>Coptidoideae</taxon>
        <taxon>Coptis</taxon>
    </lineage>
</organism>
<dbReference type="Gene3D" id="3.40.50.2000">
    <property type="entry name" value="Glycogen Phosphorylase B"/>
    <property type="match status" value="3"/>
</dbReference>
<dbReference type="CDD" id="cd03784">
    <property type="entry name" value="GT1_Gtf-like"/>
    <property type="match status" value="1"/>
</dbReference>
<protein>
    <recommendedName>
        <fullName evidence="5">Glycosyltransferase</fullName>
        <ecNumber evidence="5">2.4.1.-</ecNumber>
    </recommendedName>
</protein>
<evidence type="ECO:0000259" key="6">
    <source>
        <dbReference type="Pfam" id="PF26168"/>
    </source>
</evidence>
<dbReference type="OrthoDB" id="5835829at2759"/>
<evidence type="ECO:0000256" key="2">
    <source>
        <dbReference type="ARBA" id="ARBA00022676"/>
    </source>
</evidence>
<sequence length="446" mass="50470">MEQKPIPHVLIFPLPAQGHVNSMLKLAELLCLSENLHVTYLNTQHYHHRLLRYTDAQTRFACFPNFKFETISDGLPDEHSRTIENLKDMFDNLETVVKPSFRELLNRKSDTRPPVTCVIGDGLFTFVVDVAKEFQIPTVSFRTASACYLWSLFCYQNLVEAGELPFQDEDMDKMVACVPGMEAFLRRKDLPSFFRAKELDDPVLQVAVTATMNSTRASASILNTFEELEGPILSIMKDHFPKIYAIGPLHALLKSKRKNAVSTTSSNSLWETKCLNFGTDWWTVEKGFVGPPAEFCPPQRRKKNPIPAKLLEGTKERGYIVGWSPQEEVLVHPAVGGFVTHSGWNSTLETMIAGVPMVCWPQLGDQQINSRFVSEVWNVGLDMKDTCERSMIEKLVIDLMDRKKDELSKSMDKISQLARKSISEGGSSYRNLDALIEVIKSMSLEV</sequence>
<dbReference type="EMBL" id="JADFTS010000007">
    <property type="protein sequence ID" value="KAF9598110.1"/>
    <property type="molecule type" value="Genomic_DNA"/>
</dbReference>
<comment type="caution">
    <text evidence="7">The sequence shown here is derived from an EMBL/GenBank/DDBJ whole genome shotgun (WGS) entry which is preliminary data.</text>
</comment>
<name>A0A835HF99_9MAGN</name>
<reference evidence="7 8" key="1">
    <citation type="submission" date="2020-10" db="EMBL/GenBank/DDBJ databases">
        <title>The Coptis chinensis genome and diversification of protoberbering-type alkaloids.</title>
        <authorList>
            <person name="Wang B."/>
            <person name="Shu S."/>
            <person name="Song C."/>
            <person name="Liu Y."/>
        </authorList>
    </citation>
    <scope>NUCLEOTIDE SEQUENCE [LARGE SCALE GENOMIC DNA]</scope>
    <source>
        <strain evidence="7">HL-2020</strain>
        <tissue evidence="7">Leaf</tissue>
    </source>
</reference>
<dbReference type="InterPro" id="IPR058980">
    <property type="entry name" value="Glyco_transf_N"/>
</dbReference>
<evidence type="ECO:0000313" key="7">
    <source>
        <dbReference type="EMBL" id="KAF9598110.1"/>
    </source>
</evidence>
<comment type="similarity">
    <text evidence="1 4">Belongs to the UDP-glycosyltransferase family.</text>
</comment>
<dbReference type="EC" id="2.4.1.-" evidence="5"/>
<dbReference type="Pfam" id="PF00201">
    <property type="entry name" value="UDPGT"/>
    <property type="match status" value="1"/>
</dbReference>
<keyword evidence="3 4" id="KW-0808">Transferase</keyword>
<dbReference type="AlphaFoldDB" id="A0A835HF99"/>
<evidence type="ECO:0000256" key="5">
    <source>
        <dbReference type="RuleBase" id="RU362057"/>
    </source>
</evidence>
<evidence type="ECO:0000256" key="4">
    <source>
        <dbReference type="RuleBase" id="RU003718"/>
    </source>
</evidence>
<dbReference type="Proteomes" id="UP000631114">
    <property type="component" value="Unassembled WGS sequence"/>
</dbReference>